<reference evidence="9" key="1">
    <citation type="submission" date="2020-06" db="EMBL/GenBank/DDBJ databases">
        <authorList>
            <consortium name="Plant Systems Biology data submission"/>
        </authorList>
    </citation>
    <scope>NUCLEOTIDE SEQUENCE</scope>
    <source>
        <strain evidence="9">D6</strain>
    </source>
</reference>
<keyword evidence="1" id="KW-0479">Metal-binding</keyword>
<dbReference type="Proteomes" id="UP001153069">
    <property type="component" value="Unassembled WGS sequence"/>
</dbReference>
<comment type="caution">
    <text evidence="9">The sequence shown here is derived from an EMBL/GenBank/DDBJ whole genome shotgun (WGS) entry which is preliminary data.</text>
</comment>
<keyword evidence="5" id="KW-0862">Zinc</keyword>
<feature type="region of interest" description="Disordered" evidence="7">
    <location>
        <begin position="76"/>
        <end position="98"/>
    </location>
</feature>
<dbReference type="SUPFAM" id="SSF48371">
    <property type="entry name" value="ARM repeat"/>
    <property type="match status" value="1"/>
</dbReference>
<dbReference type="EMBL" id="CAICTM010000020">
    <property type="protein sequence ID" value="CAB9497438.1"/>
    <property type="molecule type" value="Genomic_DNA"/>
</dbReference>
<gene>
    <name evidence="9" type="ORF">SEMRO_20_G013870.1</name>
</gene>
<dbReference type="Pfam" id="PF13374">
    <property type="entry name" value="TPR_10"/>
    <property type="match status" value="1"/>
</dbReference>
<dbReference type="GO" id="GO:0008270">
    <property type="term" value="F:zinc ion binding"/>
    <property type="evidence" value="ECO:0007669"/>
    <property type="project" value="UniProtKB-KW"/>
</dbReference>
<dbReference type="Pfam" id="PF13424">
    <property type="entry name" value="TPR_12"/>
    <property type="match status" value="1"/>
</dbReference>
<dbReference type="InterPro" id="IPR001876">
    <property type="entry name" value="Znf_RanBP2"/>
</dbReference>
<organism evidence="9 10">
    <name type="scientific">Seminavis robusta</name>
    <dbReference type="NCBI Taxonomy" id="568900"/>
    <lineage>
        <taxon>Eukaryota</taxon>
        <taxon>Sar</taxon>
        <taxon>Stramenopiles</taxon>
        <taxon>Ochrophyta</taxon>
        <taxon>Bacillariophyta</taxon>
        <taxon>Bacillariophyceae</taxon>
        <taxon>Bacillariophycidae</taxon>
        <taxon>Naviculales</taxon>
        <taxon>Naviculaceae</taxon>
        <taxon>Seminavis</taxon>
    </lineage>
</organism>
<dbReference type="PANTHER" id="PTHR45641:SF1">
    <property type="entry name" value="AAA+ ATPASE DOMAIN-CONTAINING PROTEIN"/>
    <property type="match status" value="1"/>
</dbReference>
<evidence type="ECO:0000256" key="2">
    <source>
        <dbReference type="ARBA" id="ARBA00022737"/>
    </source>
</evidence>
<feature type="region of interest" description="Disordered" evidence="7">
    <location>
        <begin position="206"/>
        <end position="226"/>
    </location>
</feature>
<feature type="compositionally biased region" description="Polar residues" evidence="7">
    <location>
        <begin position="206"/>
        <end position="221"/>
    </location>
</feature>
<evidence type="ECO:0000313" key="9">
    <source>
        <dbReference type="EMBL" id="CAB9497438.1"/>
    </source>
</evidence>
<name>A0A9N8H0F4_9STRA</name>
<dbReference type="InterPro" id="IPR019734">
    <property type="entry name" value="TPR_rpt"/>
</dbReference>
<keyword evidence="2" id="KW-0677">Repeat</keyword>
<keyword evidence="3" id="KW-0863">Zinc-finger</keyword>
<feature type="compositionally biased region" description="Pro residues" evidence="7">
    <location>
        <begin position="467"/>
        <end position="481"/>
    </location>
</feature>
<feature type="repeat" description="TPR" evidence="6">
    <location>
        <begin position="1992"/>
        <end position="2025"/>
    </location>
</feature>
<sequence>MVRFGGKKKDQATARNTPKTGPLKFLRRIKVGSRARSDDSQPENYLEATCTLANPLETSATGNVGTGIRQNSVVALGGSSQDNTTKIEDNDNEGQLQVPRELTAGFRATGRSDGSQQSNTDNYLEASCQRPESQGGSGNVGIPIHNLVSASKPGVAERGCSVESFLGGLDDNGDCTQWSCSSCAFTGNPESFMACFQCNEPRSPHTDTNSTNAIRGSSAGSTGWGMPMITELRSSKSGRHWSCNFCTFAGNFEGKSSCELCGTPRGRGSGGSSAFMVPFDESSSREEEMGQTGDNSNVQQEIAHEIGGNKTLANYVLQGDIFSLVYQASGAGTEDPRVQVQATWGLMKLAKEDAGFRKLMLSHGCFACFSEIFSKAEKHTNYILKTLAALTLAYMLAAANQDTLHYMKFEIKESLDYLCAQCNEPLFLGGSTGAIVSVEEIILVGQTKGTYRHRRQQEQRQYTPEAAPQPIPPTVAAPPPMTSLTSTTSTVAEGWIKTRRQSMTMHQDARAMFRRLDHSPIDSYTAIWDPLKEIFELVTNDNNMRSQVIALDSLSLKTLIRFSSNGSDFEMLNPKQRGKIRALASLVVAYVLCSHESMLSVMVYSEQIEECLGFLEGLSTEGHLITSEALNVSAHQLRYLPMAARRCLKVHMDLLQTIPGSNEAPQKAYTRFCRLIQTSRRCKDVSRLIELMQHNVVVQNPSLQMASLVALMNHCSQTEIQQQEAWDQSLVDCLLPMYLASAKNDRSLRTILALIVVQLVLASSERLYFNSGHTQQNSILDMIEDLCKATQDVNLHYAVPAKALDDDDTEMASVEIFVTEMIGKGERARGLVAREPAEAKGMPESNMFALNGVSLTPEPVELVARSADLPPNPMVVQPIQPEDLAALLSNLNPQKNDRATQLTAAATLMANAEKRKVFRERMIDLEAFEPLLLAYTQCNENDYKLRTAIALTVAHILRSSPQKLRMTLKQRRRIDGCLSFLRSSRKDVVLNGKTIVAESLLYLGNQARGYFEVISQRRQESKRLLMSVGKNEDGMNEVVPAPSLTRVRSSRPQEETVQVERPNPKLQLPQTTLTRQSTVGGSSSGIVSALFFLGSTEYDRRVDAAVALMKIAKESPTQRVLMHNYGLVPRMVDIVQSRDGGESSKLRLLAAMTVAYVAPSSHHDLFLETHDIQECTGVLLSHGNASVAVNDMVISNQELLWATENLRRYERRQSERERDPVFLSTDGNKSPANCFIDLQEIFRKKHVTSLIEIVSTGSCRQFDAALLLLAMVKKDKKHLQEIVSSRGIDVLLTVFFQWEDSSDDLRVAIAMLVTSIAPFVQDPSDKQQLEMAQCVQFTQDRQSTTQRMIAKAANKVASRELKLEPTSYNYMKEDGFLGVVKLNSLGLVSETGSWLWQEINSCTANPSEQSAVSIVMQDLSKADVVLNVMQPRKASQLFEDVSGRLTFSRKRERTNRSSSFLKVPRIKDISCADQPDFLGVSVYHLKHHFLPAVTATQGLSKHSKFYEIENLKEATGFVRRRGQHVRCPLDGRMGAAYVHCLQGEDHVGIANHMLSWTWSYSVSEVVETLDGYCQTHDLDPTRTYVWLCCLCLNQHRVFQSNLSGIQRSASTLDFENEFQRRVLGIGRVLVMMQPWADPKNLRRAWCIFEIFMGLVTENCEVSFVMTRTERDRMAIRLFSSFGGAEKTGVDLLYSTLNQVDLEQAQSSVQQDKDRILDLIRQRIGFEEVNLIVRDRLRAWVKSVIDGLVAERERLEEQRVMDDSCLSNESLTRGTQLSHATFLKQVGDIYALYGDFRSAEQMYTGCLADRVAVLGTDHLDVAEAYTKIGKALAARGYHGEAIDVYLKALRIRGKHLARNHLDLATTYVHIGRLLHEMGDVQESLTIMRKALAIQEESLGQNHRESALTSAHIAILLGECSEREGTCAQGLQMAQKALGILQGAVGNQHPDTAFCFFSIGALLQNICMDEALSAMDQCRCIQEKVLGNQHVALATTYGCLGEMLRREGRLRDAMKRFRQALSVLQHSHSHMHISIIRVYAHMAVVACMLQDHEEADDLHEAVVAFLHTCPIQFDSKLLRIYSAAAEGRYRRGDQSTALRLFRQSLEVKEAMLGENDPSLPVGYDMLDLLGDVQGEDDCVLLEEFKSSLSLLPVVSEGVGASIEERAPPPKLLEGVTTQWLERRRCSV</sequence>
<dbReference type="Gene3D" id="1.25.40.10">
    <property type="entry name" value="Tetratricopeptide repeat domain"/>
    <property type="match status" value="2"/>
</dbReference>
<dbReference type="SUPFAM" id="SSF81901">
    <property type="entry name" value="HCP-like"/>
    <property type="match status" value="1"/>
</dbReference>
<dbReference type="OrthoDB" id="46139at2759"/>
<dbReference type="Gene3D" id="1.25.10.10">
    <property type="entry name" value="Leucine-rich Repeat Variant"/>
    <property type="match status" value="1"/>
</dbReference>
<dbReference type="InterPro" id="IPR011990">
    <property type="entry name" value="TPR-like_helical_dom_sf"/>
</dbReference>
<evidence type="ECO:0000256" key="3">
    <source>
        <dbReference type="ARBA" id="ARBA00022771"/>
    </source>
</evidence>
<feature type="region of interest" description="Disordered" evidence="7">
    <location>
        <begin position="450"/>
        <end position="488"/>
    </location>
</feature>
<feature type="region of interest" description="Disordered" evidence="7">
    <location>
        <begin position="1"/>
        <end position="22"/>
    </location>
</feature>
<feature type="repeat" description="TPR" evidence="6">
    <location>
        <begin position="1821"/>
        <end position="1854"/>
    </location>
</feature>
<dbReference type="InterPro" id="IPR016024">
    <property type="entry name" value="ARM-type_fold"/>
</dbReference>
<dbReference type="SMART" id="SM00547">
    <property type="entry name" value="ZnF_RBZ"/>
    <property type="match status" value="2"/>
</dbReference>
<dbReference type="SUPFAM" id="SSF48452">
    <property type="entry name" value="TPR-like"/>
    <property type="match status" value="1"/>
</dbReference>
<feature type="domain" description="RanBP2-type" evidence="8">
    <location>
        <begin position="176"/>
        <end position="201"/>
    </location>
</feature>
<feature type="domain" description="RanBP2-type" evidence="8">
    <location>
        <begin position="239"/>
        <end position="264"/>
    </location>
</feature>
<evidence type="ECO:0000256" key="1">
    <source>
        <dbReference type="ARBA" id="ARBA00022723"/>
    </source>
</evidence>
<dbReference type="InterPro" id="IPR011989">
    <property type="entry name" value="ARM-like"/>
</dbReference>
<evidence type="ECO:0000256" key="7">
    <source>
        <dbReference type="SAM" id="MobiDB-lite"/>
    </source>
</evidence>
<proteinExistence type="predicted"/>
<dbReference type="PANTHER" id="PTHR45641">
    <property type="entry name" value="TETRATRICOPEPTIDE REPEAT PROTEIN (AFU_ORTHOLOGUE AFUA_6G03870)"/>
    <property type="match status" value="1"/>
</dbReference>
<keyword evidence="4 6" id="KW-0802">TPR repeat</keyword>
<dbReference type="SMART" id="SM00028">
    <property type="entry name" value="TPR"/>
    <property type="match status" value="5"/>
</dbReference>
<accession>A0A9N8H0F4</accession>
<keyword evidence="10" id="KW-1185">Reference proteome</keyword>
<feature type="repeat" description="TPR" evidence="6">
    <location>
        <begin position="1863"/>
        <end position="1896"/>
    </location>
</feature>
<protein>
    <submittedName>
        <fullName evidence="9">Kinesin light chain</fullName>
    </submittedName>
</protein>
<evidence type="ECO:0000256" key="6">
    <source>
        <dbReference type="PROSITE-ProRule" id="PRU00339"/>
    </source>
</evidence>
<evidence type="ECO:0000259" key="8">
    <source>
        <dbReference type="SMART" id="SM00547"/>
    </source>
</evidence>
<evidence type="ECO:0000313" key="10">
    <source>
        <dbReference type="Proteomes" id="UP001153069"/>
    </source>
</evidence>
<evidence type="ECO:0000256" key="4">
    <source>
        <dbReference type="ARBA" id="ARBA00022803"/>
    </source>
</evidence>
<dbReference type="PROSITE" id="PS50005">
    <property type="entry name" value="TPR"/>
    <property type="match status" value="3"/>
</dbReference>
<evidence type="ECO:0000256" key="5">
    <source>
        <dbReference type="ARBA" id="ARBA00022833"/>
    </source>
</evidence>